<evidence type="ECO:0000313" key="3">
    <source>
        <dbReference type="Proteomes" id="UP001209878"/>
    </source>
</evidence>
<evidence type="ECO:0000313" key="2">
    <source>
        <dbReference type="EMBL" id="KAK2164387.1"/>
    </source>
</evidence>
<dbReference type="EMBL" id="JAODUO010001416">
    <property type="protein sequence ID" value="KAK2164387.1"/>
    <property type="molecule type" value="Genomic_DNA"/>
</dbReference>
<feature type="signal peptide" evidence="1">
    <location>
        <begin position="1"/>
        <end position="16"/>
    </location>
</feature>
<keyword evidence="3" id="KW-1185">Reference proteome</keyword>
<gene>
    <name evidence="2" type="ORF">NP493_1416g00016</name>
</gene>
<reference evidence="2" key="1">
    <citation type="journal article" date="2023" name="Mol. Biol. Evol.">
        <title>Third-Generation Sequencing Reveals the Adaptive Role of the Epigenome in Three Deep-Sea Polychaetes.</title>
        <authorList>
            <person name="Perez M."/>
            <person name="Aroh O."/>
            <person name="Sun Y."/>
            <person name="Lan Y."/>
            <person name="Juniper S.K."/>
            <person name="Young C.R."/>
            <person name="Angers B."/>
            <person name="Qian P.Y."/>
        </authorList>
    </citation>
    <scope>NUCLEOTIDE SEQUENCE</scope>
    <source>
        <strain evidence="2">R07B-5</strain>
    </source>
</reference>
<accession>A0AAD9K443</accession>
<dbReference type="AlphaFoldDB" id="A0AAD9K443"/>
<keyword evidence="1" id="KW-0732">Signal</keyword>
<sequence>MAKFVIALLVLVAVYAAEGFGRYDGCFNGYNYDCCRRRRSNFYYPSLSKPLPYYYRCAGRRVVYGRCPSHQCVTVSGSCGHCNDDCSHSSRVSIGISVSFYGRYYYNCNHGALRYRSCGLNQSFYPGRNHCGCRESYCERYSGWQSTVCSGCHRYVYCKWGRPLRYRRCHGYRHFSTIVTAVVSTVATTAVATDKQT</sequence>
<organism evidence="2 3">
    <name type="scientific">Ridgeia piscesae</name>
    <name type="common">Tubeworm</name>
    <dbReference type="NCBI Taxonomy" id="27915"/>
    <lineage>
        <taxon>Eukaryota</taxon>
        <taxon>Metazoa</taxon>
        <taxon>Spiralia</taxon>
        <taxon>Lophotrochozoa</taxon>
        <taxon>Annelida</taxon>
        <taxon>Polychaeta</taxon>
        <taxon>Sedentaria</taxon>
        <taxon>Canalipalpata</taxon>
        <taxon>Sabellida</taxon>
        <taxon>Siboglinidae</taxon>
        <taxon>Ridgeia</taxon>
    </lineage>
</organism>
<name>A0AAD9K443_RIDPI</name>
<proteinExistence type="predicted"/>
<dbReference type="Proteomes" id="UP001209878">
    <property type="component" value="Unassembled WGS sequence"/>
</dbReference>
<feature type="chain" id="PRO_5041939745" evidence="1">
    <location>
        <begin position="17"/>
        <end position="197"/>
    </location>
</feature>
<protein>
    <submittedName>
        <fullName evidence="2">Uncharacterized protein</fullName>
    </submittedName>
</protein>
<evidence type="ECO:0000256" key="1">
    <source>
        <dbReference type="SAM" id="SignalP"/>
    </source>
</evidence>
<comment type="caution">
    <text evidence="2">The sequence shown here is derived from an EMBL/GenBank/DDBJ whole genome shotgun (WGS) entry which is preliminary data.</text>
</comment>